<dbReference type="EMBL" id="CP134206">
    <property type="protein sequence ID" value="WND04509.1"/>
    <property type="molecule type" value="Genomic_DNA"/>
</dbReference>
<dbReference type="GO" id="GO:0003684">
    <property type="term" value="F:damaged DNA binding"/>
    <property type="evidence" value="ECO:0007669"/>
    <property type="project" value="InterPro"/>
</dbReference>
<protein>
    <submittedName>
        <fullName evidence="3">Y-family DNA polymerase</fullName>
    </submittedName>
</protein>
<dbReference type="SUPFAM" id="SSF56672">
    <property type="entry name" value="DNA/RNA polymerases"/>
    <property type="match status" value="1"/>
</dbReference>
<dbReference type="InterPro" id="IPR043128">
    <property type="entry name" value="Rev_trsase/Diguanyl_cyclase"/>
</dbReference>
<dbReference type="Proteomes" id="UP001256400">
    <property type="component" value="Chromosome"/>
</dbReference>
<dbReference type="Gene3D" id="3.30.70.270">
    <property type="match status" value="1"/>
</dbReference>
<name>A0AB38YT82_9GAMM</name>
<dbReference type="Gene3D" id="3.40.1170.60">
    <property type="match status" value="1"/>
</dbReference>
<evidence type="ECO:0000256" key="1">
    <source>
        <dbReference type="ARBA" id="ARBA00010945"/>
    </source>
</evidence>
<accession>A0AB38YT82</accession>
<dbReference type="GO" id="GO:0006281">
    <property type="term" value="P:DNA repair"/>
    <property type="evidence" value="ECO:0007669"/>
    <property type="project" value="InterPro"/>
</dbReference>
<dbReference type="GO" id="GO:0042276">
    <property type="term" value="P:error-prone translesion synthesis"/>
    <property type="evidence" value="ECO:0007669"/>
    <property type="project" value="TreeGrafter"/>
</dbReference>
<dbReference type="PROSITE" id="PS50173">
    <property type="entry name" value="UMUC"/>
    <property type="match status" value="1"/>
</dbReference>
<dbReference type="PANTHER" id="PTHR11076:SF34">
    <property type="entry name" value="PROTEIN UMUC"/>
    <property type="match status" value="1"/>
</dbReference>
<dbReference type="SUPFAM" id="SSF100879">
    <property type="entry name" value="Lesion bypass DNA polymerase (Y-family), little finger domain"/>
    <property type="match status" value="1"/>
</dbReference>
<sequence length="442" mass="50810">MKERIFLLIDVNNMYVSCERVFQPSLNNRPVIVLSNNDGCAVARSQEAKRLGIKMGVPLFKIRDIVQQHNVVVLSSNYALYAEMSRRFHNILKAMVSGKDHEVYSIDECFLELTAYRGLYDLNVFARTAKKRILDWINLPVCVGIGRSKTEAKMMNHIAKTYSHLDGVCNVFDLMRDGVRDVLYKQIDVSEVWGVGRQNAKKLEMMNITNVYQLMNAPPSYIEKMFSVVLKRTVIELNGTACIDIEHTQPTRKQIVASRSFGNRITDKYDLKEAISRRTQEAFMRLRKEQVLCGYMIVFAYSNPFDTKNKFYKGEKSTAFSVPTDDVRKLVAAANTLTEQIYIKGIEFKKAGIILSALEPKASYNYDLLTDYAQLELTEHLMKSIEKIQEKYGKTKIGFGASMFENRIWTMTATSKTQNYFNFKSLLCINDARIRVNMKQVH</sequence>
<gene>
    <name evidence="3" type="ORF">RHP80_09730</name>
</gene>
<evidence type="ECO:0000313" key="3">
    <source>
        <dbReference type="EMBL" id="WND04509.1"/>
    </source>
</evidence>
<dbReference type="GO" id="GO:0003887">
    <property type="term" value="F:DNA-directed DNA polymerase activity"/>
    <property type="evidence" value="ECO:0007669"/>
    <property type="project" value="TreeGrafter"/>
</dbReference>
<dbReference type="CDD" id="cd01700">
    <property type="entry name" value="PolY_Pol_V_umuC"/>
    <property type="match status" value="1"/>
</dbReference>
<dbReference type="InterPro" id="IPR050116">
    <property type="entry name" value="DNA_polymerase-Y"/>
</dbReference>
<reference evidence="3" key="1">
    <citation type="submission" date="2023-09" db="EMBL/GenBank/DDBJ databases">
        <title>Acinetobacter soli.</title>
        <authorList>
            <person name="Kim B."/>
            <person name="Kim D."/>
            <person name="Park D."/>
        </authorList>
    </citation>
    <scope>NUCLEOTIDE SEQUENCE</scope>
    <source>
        <strain evidence="3">2023.05</strain>
    </source>
</reference>
<dbReference type="Gene3D" id="3.30.1490.100">
    <property type="entry name" value="DNA polymerase, Y-family, little finger domain"/>
    <property type="match status" value="1"/>
</dbReference>
<organism evidence="3 4">
    <name type="scientific">Acinetobacter soli</name>
    <dbReference type="NCBI Taxonomy" id="487316"/>
    <lineage>
        <taxon>Bacteria</taxon>
        <taxon>Pseudomonadati</taxon>
        <taxon>Pseudomonadota</taxon>
        <taxon>Gammaproteobacteria</taxon>
        <taxon>Moraxellales</taxon>
        <taxon>Moraxellaceae</taxon>
        <taxon>Acinetobacter</taxon>
    </lineage>
</organism>
<dbReference type="AlphaFoldDB" id="A0AB38YT82"/>
<comment type="similarity">
    <text evidence="1">Belongs to the DNA polymerase type-Y family.</text>
</comment>
<feature type="domain" description="UmuC" evidence="2">
    <location>
        <begin position="6"/>
        <end position="196"/>
    </location>
</feature>
<dbReference type="RefSeq" id="WP_310864690.1">
    <property type="nucleotide sequence ID" value="NZ_CP134206.1"/>
</dbReference>
<dbReference type="PANTHER" id="PTHR11076">
    <property type="entry name" value="DNA REPAIR POLYMERASE UMUC / TRANSFERASE FAMILY MEMBER"/>
    <property type="match status" value="1"/>
</dbReference>
<evidence type="ECO:0000259" key="2">
    <source>
        <dbReference type="PROSITE" id="PS50173"/>
    </source>
</evidence>
<dbReference type="GO" id="GO:0005829">
    <property type="term" value="C:cytosol"/>
    <property type="evidence" value="ECO:0007669"/>
    <property type="project" value="TreeGrafter"/>
</dbReference>
<dbReference type="InterPro" id="IPR043502">
    <property type="entry name" value="DNA/RNA_pol_sf"/>
</dbReference>
<evidence type="ECO:0000313" key="4">
    <source>
        <dbReference type="Proteomes" id="UP001256400"/>
    </source>
</evidence>
<dbReference type="InterPro" id="IPR001126">
    <property type="entry name" value="UmuC"/>
</dbReference>
<dbReference type="Pfam" id="PF00817">
    <property type="entry name" value="IMS"/>
    <property type="match status" value="1"/>
</dbReference>
<dbReference type="Gene3D" id="1.10.150.20">
    <property type="entry name" value="5' to 3' exonuclease, C-terminal subdomain"/>
    <property type="match status" value="1"/>
</dbReference>
<dbReference type="InterPro" id="IPR017961">
    <property type="entry name" value="DNA_pol_Y-fam_little_finger"/>
</dbReference>
<dbReference type="InterPro" id="IPR036775">
    <property type="entry name" value="DNA_pol_Y-fam_lit_finger_sf"/>
</dbReference>
<proteinExistence type="inferred from homology"/>
<dbReference type="Pfam" id="PF11799">
    <property type="entry name" value="IMS_C"/>
    <property type="match status" value="1"/>
</dbReference>
<dbReference type="GO" id="GO:0009432">
    <property type="term" value="P:SOS response"/>
    <property type="evidence" value="ECO:0007669"/>
    <property type="project" value="TreeGrafter"/>
</dbReference>